<accession>A0ABW3C1J6</accession>
<dbReference type="InterPro" id="IPR037401">
    <property type="entry name" value="SnoaL-like"/>
</dbReference>
<organism evidence="2 3">
    <name type="scientific">Sphingosinicella xenopeptidilytica</name>
    <dbReference type="NCBI Taxonomy" id="364098"/>
    <lineage>
        <taxon>Bacteria</taxon>
        <taxon>Pseudomonadati</taxon>
        <taxon>Pseudomonadota</taxon>
        <taxon>Alphaproteobacteria</taxon>
        <taxon>Sphingomonadales</taxon>
        <taxon>Sphingosinicellaceae</taxon>
        <taxon>Sphingosinicella</taxon>
    </lineage>
</organism>
<dbReference type="Proteomes" id="UP001597124">
    <property type="component" value="Unassembled WGS sequence"/>
</dbReference>
<dbReference type="SUPFAM" id="SSF54427">
    <property type="entry name" value="NTF2-like"/>
    <property type="match status" value="1"/>
</dbReference>
<comment type="caution">
    <text evidence="2">The sequence shown here is derived from an EMBL/GenBank/DDBJ whole genome shotgun (WGS) entry which is preliminary data.</text>
</comment>
<dbReference type="InterPro" id="IPR032710">
    <property type="entry name" value="NTF2-like_dom_sf"/>
</dbReference>
<keyword evidence="3" id="KW-1185">Reference proteome</keyword>
<feature type="domain" description="SnoaL-like" evidence="1">
    <location>
        <begin position="23"/>
        <end position="149"/>
    </location>
</feature>
<dbReference type="RefSeq" id="WP_381487597.1">
    <property type="nucleotide sequence ID" value="NZ_JBHTIK010000002.1"/>
</dbReference>
<protein>
    <submittedName>
        <fullName evidence="2">Nuclear transport factor 2 family protein</fullName>
    </submittedName>
</protein>
<proteinExistence type="predicted"/>
<evidence type="ECO:0000313" key="3">
    <source>
        <dbReference type="Proteomes" id="UP001597124"/>
    </source>
</evidence>
<dbReference type="EMBL" id="JBHTIK010000002">
    <property type="protein sequence ID" value="MFD0847863.1"/>
    <property type="molecule type" value="Genomic_DNA"/>
</dbReference>
<evidence type="ECO:0000259" key="1">
    <source>
        <dbReference type="Pfam" id="PF13577"/>
    </source>
</evidence>
<dbReference type="Pfam" id="PF13577">
    <property type="entry name" value="SnoaL_4"/>
    <property type="match status" value="1"/>
</dbReference>
<reference evidence="3" key="1">
    <citation type="journal article" date="2019" name="Int. J. Syst. Evol. Microbiol.">
        <title>The Global Catalogue of Microorganisms (GCM) 10K type strain sequencing project: providing services to taxonomists for standard genome sequencing and annotation.</title>
        <authorList>
            <consortium name="The Broad Institute Genomics Platform"/>
            <consortium name="The Broad Institute Genome Sequencing Center for Infectious Disease"/>
            <person name="Wu L."/>
            <person name="Ma J."/>
        </authorList>
    </citation>
    <scope>NUCLEOTIDE SEQUENCE [LARGE SCALE GENOMIC DNA]</scope>
    <source>
        <strain evidence="3">CCUG 52537</strain>
    </source>
</reference>
<dbReference type="Gene3D" id="3.10.450.50">
    <property type="match status" value="1"/>
</dbReference>
<sequence>MARTAPDGGHLSMAVSAEARLARLEARAEIGDLVARYAHGADRGNDPAIMRTLFTPDATWSAAGFAALEGREAITKGLAEIAASRVLWSIHFMVSPHIVLAPDGRSARCHWYLWELCTMAGDAGQRDEWLGGWYDSEAEWTEDGWKFRNVCLEIRLQGEANPPWYLKQPVAR</sequence>
<gene>
    <name evidence="2" type="ORF">ACFQ00_05955</name>
</gene>
<name>A0ABW3C1J6_SPHXN</name>
<evidence type="ECO:0000313" key="2">
    <source>
        <dbReference type="EMBL" id="MFD0847863.1"/>
    </source>
</evidence>